<dbReference type="EMBL" id="JARH01000862">
    <property type="protein sequence ID" value="EXF76189.1"/>
    <property type="molecule type" value="Genomic_DNA"/>
</dbReference>
<evidence type="ECO:0000313" key="3">
    <source>
        <dbReference type="EMBL" id="EXF76189.1"/>
    </source>
</evidence>
<dbReference type="InterPro" id="IPR002347">
    <property type="entry name" value="SDR_fam"/>
</dbReference>
<dbReference type="OrthoDB" id="37659at2759"/>
<evidence type="ECO:0000313" key="4">
    <source>
        <dbReference type="Proteomes" id="UP000020467"/>
    </source>
</evidence>
<keyword evidence="2" id="KW-0560">Oxidoreductase</keyword>
<dbReference type="KEGG" id="cfj:CFIO01_03582"/>
<dbReference type="Proteomes" id="UP000020467">
    <property type="component" value="Unassembled WGS sequence"/>
</dbReference>
<dbReference type="PANTHER" id="PTHR43669">
    <property type="entry name" value="5-KETO-D-GLUCONATE 5-REDUCTASE"/>
    <property type="match status" value="1"/>
</dbReference>
<evidence type="ECO:0000256" key="1">
    <source>
        <dbReference type="ARBA" id="ARBA00006484"/>
    </source>
</evidence>
<protein>
    <submittedName>
        <fullName evidence="3">Short-chain dehydrogenase/oxidoreductase</fullName>
    </submittedName>
</protein>
<dbReference type="Gene3D" id="3.40.50.720">
    <property type="entry name" value="NAD(P)-binding Rossmann-like Domain"/>
    <property type="match status" value="1"/>
</dbReference>
<organism evidence="3 4">
    <name type="scientific">Colletotrichum fioriniae PJ7</name>
    <dbReference type="NCBI Taxonomy" id="1445577"/>
    <lineage>
        <taxon>Eukaryota</taxon>
        <taxon>Fungi</taxon>
        <taxon>Dikarya</taxon>
        <taxon>Ascomycota</taxon>
        <taxon>Pezizomycotina</taxon>
        <taxon>Sordariomycetes</taxon>
        <taxon>Hypocreomycetidae</taxon>
        <taxon>Glomerellales</taxon>
        <taxon>Glomerellaceae</taxon>
        <taxon>Colletotrichum</taxon>
        <taxon>Colletotrichum acutatum species complex</taxon>
    </lineage>
</organism>
<sequence>MAFPYNQVPLLGVTSGIGAAMADGLVENGAKVIAVGQRQERLVAFVKKRGSSKAASIRFCITDRAGLDDFVKRILLTIPPAERHNHMGEEKVRSMGMPVDTFTNETYKQLVSGPEHILVGSVGPETPSLELVKAKQKHSDDLSKFMVSYP</sequence>
<dbReference type="GO" id="GO:0016491">
    <property type="term" value="F:oxidoreductase activity"/>
    <property type="evidence" value="ECO:0007669"/>
    <property type="project" value="UniProtKB-KW"/>
</dbReference>
<dbReference type="HOGENOM" id="CLU_1740385_0_0_1"/>
<reference evidence="3 4" key="1">
    <citation type="submission" date="2014-02" db="EMBL/GenBank/DDBJ databases">
        <title>The genome sequence of Colletotrichum fioriniae PJ7.</title>
        <authorList>
            <person name="Baroncelli R."/>
            <person name="Thon M.R."/>
        </authorList>
    </citation>
    <scope>NUCLEOTIDE SEQUENCE [LARGE SCALE GENOMIC DNA]</scope>
    <source>
        <strain evidence="3 4">PJ7</strain>
    </source>
</reference>
<proteinExistence type="inferred from homology"/>
<dbReference type="AlphaFoldDB" id="A0A010REI1"/>
<dbReference type="Pfam" id="PF00106">
    <property type="entry name" value="adh_short"/>
    <property type="match status" value="1"/>
</dbReference>
<name>A0A010REI1_9PEZI</name>
<dbReference type="InterPro" id="IPR036291">
    <property type="entry name" value="NAD(P)-bd_dom_sf"/>
</dbReference>
<comment type="similarity">
    <text evidence="1">Belongs to the short-chain dehydrogenases/reductases (SDR) family.</text>
</comment>
<evidence type="ECO:0000256" key="2">
    <source>
        <dbReference type="ARBA" id="ARBA00023002"/>
    </source>
</evidence>
<accession>A0A010REI1</accession>
<comment type="caution">
    <text evidence="3">The sequence shown here is derived from an EMBL/GenBank/DDBJ whole genome shotgun (WGS) entry which is preliminary data.</text>
</comment>
<keyword evidence="4" id="KW-1185">Reference proteome</keyword>
<gene>
    <name evidence="3" type="ORF">CFIO01_03582</name>
</gene>
<dbReference type="PANTHER" id="PTHR43669:SF3">
    <property type="entry name" value="ALCOHOL DEHYDROGENASE, PUTATIVE (AFU_ORTHOLOGUE AFUA_3G03445)-RELATED"/>
    <property type="match status" value="1"/>
</dbReference>
<dbReference type="SUPFAM" id="SSF51735">
    <property type="entry name" value="NAD(P)-binding Rossmann-fold domains"/>
    <property type="match status" value="1"/>
</dbReference>